<sequence length="521" mass="59183">MSNRRAKAKAVQLQQEIIANSQGEGLLSQQGGTRPMDEIDELAEFANDSDSDPAWTPDDNKDDEDDEEVSGIAAAGAGIADFDYGSEEEANPNGGACAANTHTANTIVVGMQQQNSNANGATPQAQLHQTMSQTVTVLQSQTILPQPIVEPRQQIVMYAQQQPTVEPSQQYNLQHPQSYSANTITPEANVHVASDTNFQLGEFVTERTDLAQEYPPIWRVDEKMLLQKYEPFDDHSGKVLYRHVTTFSAWNEESKKKYVRVPVRFRVHNQMDSIVEFMRNEMPIASTDNSHIVTSQNQTQLVEKLMKKTAAYQDVFEVYIQTLISQALDPNFLKEIFQEQDQYFLSRVKTIETMTEDCKQRLVQITPWPRNILNSLAVFPAYDIMNEPPSHSSMSHHQQHCVACHQPGIAVRIVLQGSMYNSATLAMSDDHLVAQQHDKNFQLCHQCSTRFELLHKICHQKYMMFVECAKRVNQQIANEPNRPATVVLNELLADENWLMMLFKEVRTIWAEIECLVEQCHL</sequence>
<evidence type="ECO:0000259" key="2">
    <source>
        <dbReference type="Pfam" id="PF13926"/>
    </source>
</evidence>
<name>A0A182PBP3_9DIPT</name>
<feature type="region of interest" description="Disordered" evidence="1">
    <location>
        <begin position="43"/>
        <end position="68"/>
    </location>
</feature>
<dbReference type="Proteomes" id="UP000075885">
    <property type="component" value="Unassembled WGS sequence"/>
</dbReference>
<dbReference type="EnsemblMetazoa" id="AEPI004348-RA">
    <property type="protein sequence ID" value="AEPI004348-PA"/>
    <property type="gene ID" value="AEPI004348"/>
</dbReference>
<accession>A0A182PBP3</accession>
<protein>
    <submittedName>
        <fullName evidence="3">DUF4211 domain-containing protein</fullName>
    </submittedName>
</protein>
<dbReference type="InterPro" id="IPR025451">
    <property type="entry name" value="DUF4211"/>
</dbReference>
<feature type="region of interest" description="Disordered" evidence="1">
    <location>
        <begin position="19"/>
        <end position="38"/>
    </location>
</feature>
<evidence type="ECO:0000313" key="3">
    <source>
        <dbReference type="EnsemblMetazoa" id="AEPI004348-PA"/>
    </source>
</evidence>
<evidence type="ECO:0000256" key="1">
    <source>
        <dbReference type="SAM" id="MobiDB-lite"/>
    </source>
</evidence>
<keyword evidence="4" id="KW-1185">Reference proteome</keyword>
<proteinExistence type="predicted"/>
<organism evidence="3 4">
    <name type="scientific">Anopheles epiroticus</name>
    <dbReference type="NCBI Taxonomy" id="199890"/>
    <lineage>
        <taxon>Eukaryota</taxon>
        <taxon>Metazoa</taxon>
        <taxon>Ecdysozoa</taxon>
        <taxon>Arthropoda</taxon>
        <taxon>Hexapoda</taxon>
        <taxon>Insecta</taxon>
        <taxon>Pterygota</taxon>
        <taxon>Neoptera</taxon>
        <taxon>Endopterygota</taxon>
        <taxon>Diptera</taxon>
        <taxon>Nematocera</taxon>
        <taxon>Culicoidea</taxon>
        <taxon>Culicidae</taxon>
        <taxon>Anophelinae</taxon>
        <taxon>Anopheles</taxon>
    </lineage>
</organism>
<dbReference type="GO" id="GO:0005634">
    <property type="term" value="C:nucleus"/>
    <property type="evidence" value="ECO:0007669"/>
    <property type="project" value="TreeGrafter"/>
</dbReference>
<dbReference type="PANTHER" id="PTHR14689:SF0">
    <property type="entry name" value="COILED-COIL DOMAIN-CONTAINING PROTEIN 82"/>
    <property type="match status" value="1"/>
</dbReference>
<feature type="compositionally biased region" description="Low complexity" evidence="1">
    <location>
        <begin position="21"/>
        <end position="32"/>
    </location>
</feature>
<evidence type="ECO:0000313" key="4">
    <source>
        <dbReference type="Proteomes" id="UP000075885"/>
    </source>
</evidence>
<reference evidence="4" key="1">
    <citation type="submission" date="2013-03" db="EMBL/GenBank/DDBJ databases">
        <title>The Genome Sequence of Anopheles epiroticus epiroticus2.</title>
        <authorList>
            <consortium name="The Broad Institute Genomics Platform"/>
            <person name="Neafsey D.E."/>
            <person name="Howell P."/>
            <person name="Walker B."/>
            <person name="Young S.K."/>
            <person name="Zeng Q."/>
            <person name="Gargeya S."/>
            <person name="Fitzgerald M."/>
            <person name="Haas B."/>
            <person name="Abouelleil A."/>
            <person name="Allen A.W."/>
            <person name="Alvarado L."/>
            <person name="Arachchi H.M."/>
            <person name="Berlin A.M."/>
            <person name="Chapman S.B."/>
            <person name="Gainer-Dewar J."/>
            <person name="Goldberg J."/>
            <person name="Griggs A."/>
            <person name="Gujja S."/>
            <person name="Hansen M."/>
            <person name="Howarth C."/>
            <person name="Imamovic A."/>
            <person name="Ireland A."/>
            <person name="Larimer J."/>
            <person name="McCowan C."/>
            <person name="Murphy C."/>
            <person name="Pearson M."/>
            <person name="Poon T.W."/>
            <person name="Priest M."/>
            <person name="Roberts A."/>
            <person name="Saif S."/>
            <person name="Shea T."/>
            <person name="Sisk P."/>
            <person name="Sykes S."/>
            <person name="Wortman J."/>
            <person name="Nusbaum C."/>
            <person name="Birren B."/>
        </authorList>
    </citation>
    <scope>NUCLEOTIDE SEQUENCE [LARGE SCALE GENOMIC DNA]</scope>
    <source>
        <strain evidence="4">Epiroticus2</strain>
    </source>
</reference>
<reference evidence="3" key="2">
    <citation type="submission" date="2020-05" db="UniProtKB">
        <authorList>
            <consortium name="EnsemblMetazoa"/>
        </authorList>
    </citation>
    <scope>IDENTIFICATION</scope>
    <source>
        <strain evidence="3">Epiroticus2</strain>
    </source>
</reference>
<dbReference type="AlphaFoldDB" id="A0A182PBP3"/>
<dbReference type="VEuPathDB" id="VectorBase:AEPI004348"/>
<dbReference type="PANTHER" id="PTHR14689">
    <property type="entry name" value="PHORBOL-ESTER_DAG-TYPE DOMAIN-CONTAINING PROTEIN"/>
    <property type="match status" value="1"/>
</dbReference>
<dbReference type="Pfam" id="PF13926">
    <property type="entry name" value="DUF4211"/>
    <property type="match status" value="1"/>
</dbReference>
<feature type="domain" description="DUF4211" evidence="2">
    <location>
        <begin position="296"/>
        <end position="425"/>
    </location>
</feature>